<accession>A0A813KWZ3</accession>
<keyword evidence="1" id="KW-0862">Zinc</keyword>
<keyword evidence="1" id="KW-0863">Zinc-finger</keyword>
<dbReference type="EMBL" id="CAJNNV010031793">
    <property type="protein sequence ID" value="CAE8637882.1"/>
    <property type="molecule type" value="Genomic_DNA"/>
</dbReference>
<dbReference type="EMBL" id="CAJNNW010032675">
    <property type="protein sequence ID" value="CAE8714770.1"/>
    <property type="molecule type" value="Genomic_DNA"/>
</dbReference>
<dbReference type="Pfam" id="PF13639">
    <property type="entry name" value="zf-RING_2"/>
    <property type="match status" value="1"/>
</dbReference>
<dbReference type="GO" id="GO:0061630">
    <property type="term" value="F:ubiquitin protein ligase activity"/>
    <property type="evidence" value="ECO:0007669"/>
    <property type="project" value="TreeGrafter"/>
</dbReference>
<dbReference type="OrthoDB" id="421575at2759"/>
<comment type="caution">
    <text evidence="4">The sequence shown here is derived from an EMBL/GenBank/DDBJ whole genome shotgun (WGS) entry which is preliminary data.</text>
</comment>
<evidence type="ECO:0000256" key="1">
    <source>
        <dbReference type="PROSITE-ProRule" id="PRU00175"/>
    </source>
</evidence>
<evidence type="ECO:0000313" key="3">
    <source>
        <dbReference type="EMBL" id="CAE8637882.1"/>
    </source>
</evidence>
<protein>
    <recommendedName>
        <fullName evidence="2">RING-type domain-containing protein</fullName>
    </recommendedName>
</protein>
<keyword evidence="6" id="KW-1185">Reference proteome</keyword>
<reference evidence="4" key="1">
    <citation type="submission" date="2021-02" db="EMBL/GenBank/DDBJ databases">
        <authorList>
            <person name="Dougan E. K."/>
            <person name="Rhodes N."/>
            <person name="Thang M."/>
            <person name="Chan C."/>
        </authorList>
    </citation>
    <scope>NUCLEOTIDE SEQUENCE</scope>
</reference>
<dbReference type="AlphaFoldDB" id="A0A813KWZ3"/>
<dbReference type="Gene3D" id="3.30.40.10">
    <property type="entry name" value="Zinc/RING finger domain, C3HC4 (zinc finger)"/>
    <property type="match status" value="1"/>
</dbReference>
<dbReference type="GO" id="GO:0008270">
    <property type="term" value="F:zinc ion binding"/>
    <property type="evidence" value="ECO:0007669"/>
    <property type="project" value="UniProtKB-KW"/>
</dbReference>
<dbReference type="Proteomes" id="UP000654075">
    <property type="component" value="Unassembled WGS sequence"/>
</dbReference>
<keyword evidence="1" id="KW-0479">Metal-binding</keyword>
<evidence type="ECO:0000313" key="6">
    <source>
        <dbReference type="Proteomes" id="UP000654075"/>
    </source>
</evidence>
<dbReference type="SUPFAM" id="SSF57850">
    <property type="entry name" value="RING/U-box"/>
    <property type="match status" value="1"/>
</dbReference>
<dbReference type="InterPro" id="IPR013083">
    <property type="entry name" value="Znf_RING/FYVE/PHD"/>
</dbReference>
<proteinExistence type="predicted"/>
<name>A0A813KWZ3_POLGL</name>
<dbReference type="GO" id="GO:0006511">
    <property type="term" value="P:ubiquitin-dependent protein catabolic process"/>
    <property type="evidence" value="ECO:0007669"/>
    <property type="project" value="TreeGrafter"/>
</dbReference>
<dbReference type="SMART" id="SM00184">
    <property type="entry name" value="RING"/>
    <property type="match status" value="1"/>
</dbReference>
<evidence type="ECO:0000313" key="5">
    <source>
        <dbReference type="Proteomes" id="UP000626109"/>
    </source>
</evidence>
<dbReference type="PROSITE" id="PS50089">
    <property type="entry name" value="ZF_RING_2"/>
    <property type="match status" value="1"/>
</dbReference>
<feature type="domain" description="RING-type" evidence="2">
    <location>
        <begin position="102"/>
        <end position="144"/>
    </location>
</feature>
<dbReference type="Proteomes" id="UP000626109">
    <property type="component" value="Unassembled WGS sequence"/>
</dbReference>
<evidence type="ECO:0000313" key="4">
    <source>
        <dbReference type="EMBL" id="CAE8714770.1"/>
    </source>
</evidence>
<dbReference type="InterPro" id="IPR051826">
    <property type="entry name" value="E3_ubiquitin-ligase_domain"/>
</dbReference>
<sequence>MCLQLRLAACFHRPLAAARQLAASAAMRALRRAADAAADEATSGPISRRLVQLRARVQSRMASRALRPSSSRRANVMFEAVLKALPPAKSLKREEVPKGERCAVCHGKLLRKGRKARTLPCGHIFHDACILPWLNKSMICPMDRRDIAELLGISVEPVRGRLGADWVAQMVLGDDAAPAQLSAADATDPDGEHVALYAGD</sequence>
<organism evidence="4 5">
    <name type="scientific">Polarella glacialis</name>
    <name type="common">Dinoflagellate</name>
    <dbReference type="NCBI Taxonomy" id="89957"/>
    <lineage>
        <taxon>Eukaryota</taxon>
        <taxon>Sar</taxon>
        <taxon>Alveolata</taxon>
        <taxon>Dinophyceae</taxon>
        <taxon>Suessiales</taxon>
        <taxon>Suessiaceae</taxon>
        <taxon>Polarella</taxon>
    </lineage>
</organism>
<dbReference type="PANTHER" id="PTHR22765">
    <property type="entry name" value="RING FINGER AND PROTEASE ASSOCIATED DOMAIN-CONTAINING"/>
    <property type="match status" value="1"/>
</dbReference>
<dbReference type="InterPro" id="IPR001841">
    <property type="entry name" value="Znf_RING"/>
</dbReference>
<gene>
    <name evidence="3" type="ORF">PGLA1383_LOCUS53180</name>
    <name evidence="4" type="ORF">PGLA2088_LOCUS38176</name>
</gene>
<evidence type="ECO:0000259" key="2">
    <source>
        <dbReference type="PROSITE" id="PS50089"/>
    </source>
</evidence>